<dbReference type="Proteomes" id="UP000318578">
    <property type="component" value="Unassembled WGS sequence"/>
</dbReference>
<protein>
    <submittedName>
        <fullName evidence="1">Uncharacterized protein</fullName>
    </submittedName>
</protein>
<accession>A0A558A5P3</accession>
<keyword evidence="2" id="KW-1185">Reference proteome</keyword>
<reference evidence="1 2" key="1">
    <citation type="submission" date="2019-07" db="EMBL/GenBank/DDBJ databases">
        <title>New species of Amycolatopsis and Streptomyces.</title>
        <authorList>
            <person name="Duangmal K."/>
            <person name="Teo W.F.A."/>
            <person name="Lipun K."/>
        </authorList>
    </citation>
    <scope>NUCLEOTIDE SEQUENCE [LARGE SCALE GENOMIC DNA]</scope>
    <source>
        <strain evidence="1 2">JCM 30562</strain>
    </source>
</reference>
<organism evidence="1 2">
    <name type="scientific">Amycolatopsis acidiphila</name>
    <dbReference type="NCBI Taxonomy" id="715473"/>
    <lineage>
        <taxon>Bacteria</taxon>
        <taxon>Bacillati</taxon>
        <taxon>Actinomycetota</taxon>
        <taxon>Actinomycetes</taxon>
        <taxon>Pseudonocardiales</taxon>
        <taxon>Pseudonocardiaceae</taxon>
        <taxon>Amycolatopsis</taxon>
    </lineage>
</organism>
<dbReference type="EMBL" id="VJZA01000045">
    <property type="protein sequence ID" value="TVT19581.1"/>
    <property type="molecule type" value="Genomic_DNA"/>
</dbReference>
<sequence length="82" mass="9066">MTEPSIMGRRAQNRLVRLELNEARSHGIAQRHALKLRRLRAAVGESCQCEVQSVHRHACSYDDVICLLSASIPEPGGPKPPP</sequence>
<name>A0A558A5P3_9PSEU</name>
<evidence type="ECO:0000313" key="2">
    <source>
        <dbReference type="Proteomes" id="UP000318578"/>
    </source>
</evidence>
<gene>
    <name evidence="1" type="ORF">FNH06_23680</name>
</gene>
<evidence type="ECO:0000313" key="1">
    <source>
        <dbReference type="EMBL" id="TVT19581.1"/>
    </source>
</evidence>
<comment type="caution">
    <text evidence="1">The sequence shown here is derived from an EMBL/GenBank/DDBJ whole genome shotgun (WGS) entry which is preliminary data.</text>
</comment>
<dbReference type="AlphaFoldDB" id="A0A558A5P3"/>
<proteinExistence type="predicted"/>
<dbReference type="OrthoDB" id="3637338at2"/>